<feature type="domain" description="PHD-type" evidence="14">
    <location>
        <begin position="994"/>
        <end position="1041"/>
    </location>
</feature>
<dbReference type="InterPro" id="IPR001487">
    <property type="entry name" value="Bromodomain"/>
</dbReference>
<dbReference type="InterPro" id="IPR019787">
    <property type="entry name" value="Znf_PHD-finger"/>
</dbReference>
<evidence type="ECO:0000256" key="6">
    <source>
        <dbReference type="ARBA" id="ARBA00023054"/>
    </source>
</evidence>
<dbReference type="SMART" id="SM00297">
    <property type="entry name" value="BROMO"/>
    <property type="match status" value="1"/>
</dbReference>
<dbReference type="Pfam" id="PF00643">
    <property type="entry name" value="zf-B_box"/>
    <property type="match status" value="1"/>
</dbReference>
<feature type="compositionally biased region" description="Polar residues" evidence="12">
    <location>
        <begin position="592"/>
        <end position="620"/>
    </location>
</feature>
<evidence type="ECO:0000313" key="18">
    <source>
        <dbReference type="RefSeq" id="XP_028256894.1"/>
    </source>
</evidence>
<evidence type="ECO:0000256" key="10">
    <source>
        <dbReference type="PROSITE-ProRule" id="PRU00035"/>
    </source>
</evidence>
<feature type="region of interest" description="Disordered" evidence="12">
    <location>
        <begin position="515"/>
        <end position="560"/>
    </location>
</feature>
<keyword evidence="3" id="KW-0677">Repeat</keyword>
<feature type="region of interest" description="Disordered" evidence="12">
    <location>
        <begin position="573"/>
        <end position="633"/>
    </location>
</feature>
<feature type="compositionally biased region" description="Basic and acidic residues" evidence="12">
    <location>
        <begin position="776"/>
        <end position="785"/>
    </location>
</feature>
<keyword evidence="8" id="KW-0539">Nucleus</keyword>
<dbReference type="Pfam" id="PF25287">
    <property type="entry name" value="zf-B_box_Trim66"/>
    <property type="match status" value="1"/>
</dbReference>
<evidence type="ECO:0000256" key="7">
    <source>
        <dbReference type="ARBA" id="ARBA00023117"/>
    </source>
</evidence>
<dbReference type="Gene3D" id="1.20.920.10">
    <property type="entry name" value="Bromodomain-like"/>
    <property type="match status" value="1"/>
</dbReference>
<dbReference type="RefSeq" id="XP_028256894.1">
    <property type="nucleotide sequence ID" value="XM_028401093.1"/>
</dbReference>
<sequence length="1225" mass="137166">MEKSCAECTEPTLAHSLCTLCNKWLCYQCTDVHQHQRATATSQYADSHQQQRPSATQCPDLHQRGSSSLPPTGQGPGSYPWSLLMCHSHRQEPLELFCESCDLLCCSSCHLSSHKNHRVMQIDKALQDQQWLFQSLMVQVEERRSAVENNAKQIEDRLHGVKIAHRKAENQIKMAKMIMMNELNKRANLLIEQLERISEGFQQHLDDQLQGAIEICGQLDHIQKFITWAMTHHCRGPVLFSRALISLQMQQLLESSLHSDSWSPVKIKFNWDASYWTKQISSLGQLTVEGGNCIYPPGLACSNIMRPQPITCLAVPPVFPRGRERGCGYKACCEPQMCCLHGVPPQSDLPSLDKTQLEATLYNSTCTQSSLISASLHQSQQLQQCWDTETSLPCPPPTSSSTIIGPTQLRGSALKTQAPDSQLCSQSISYLSYQQHQREALPDNQVPLNADRGRSGHCQGKLSVNAALQQDLSHTAVDRVMVTEERWEDRCRSEETCEQTAVVESREVLEEDLQQDRRKQNLTQQQLQVSSAANLRKEQQRMRSAVTLRDHRDGRRSTSLEVPVTAHECLSDVQSSRLSPNSVCMRRKRRSQSIPTELATPSSSPYTERPTGCTNNQQAGAANKYDSMDPRQRRASDGVLCVVKETAPDRGPSRGHLTPLLSYKTEPDHLLVYVNDTIDHDAKEKSRVSRINSNRDVQKDSGRSRVPVVCLERLKILVSQLPPHGRRQSDPLPASGMDKSETLPQQSTWNDVEAVAGCSEARRATRSLTAPPYVERQTRHFDSHSRRLSSPKTSTLPSTDSKYVPHSYSALDLDSDSDPRSVSEAADVSLVDPGPQLDSDDSPDSDPHAQSSSEAEVDCLAEEKSVAAGEMRLCGDSEPSLEYEADQESDAGAGSEECHGLDADAESEDAETESDIHPDYDPTFQVETDSDAVSDQPPDSQGSVDSELESEPELTTDEPQPLRSDLEEESQIGPGQRQLLIANPVQDSAEMESEDFCAVCLIGGDLLCCDHCPKVYHLSCHVPPLLSFPSGDWVCSLCREVEQLEVEYNCDNERTSGEQTSAHGLSACDQRKCERLTLVILSNILSAPFHEPVSPLARHYYQIIKRPMDLSVIRAKLNKGNAQHYISPEQFVADFYLMFHNCAKFNYPDSEVAQAGRSLEAFFTTKLKEVFPDRVFPLAEVDSDSDEYDEAYRAADSSFPWPERREQCLRKRKRRQSLKSRRHHF</sequence>
<dbReference type="PANTHER" id="PTHR45915:SF7">
    <property type="entry name" value="TRIPARTITE MOTIF-CONTAINING PROTEIN 66"/>
    <property type="match status" value="1"/>
</dbReference>
<feature type="compositionally biased region" description="Acidic residues" evidence="12">
    <location>
        <begin position="903"/>
        <end position="913"/>
    </location>
</feature>
<dbReference type="InterPro" id="IPR019786">
    <property type="entry name" value="Zinc_finger_PHD-type_CS"/>
</dbReference>
<dbReference type="Pfam" id="PF00628">
    <property type="entry name" value="PHD"/>
    <property type="match status" value="1"/>
</dbReference>
<reference evidence="17 18" key="1">
    <citation type="submission" date="2025-04" db="UniProtKB">
        <authorList>
            <consortium name="RefSeq"/>
        </authorList>
    </citation>
    <scope>IDENTIFICATION</scope>
</reference>
<evidence type="ECO:0000256" key="1">
    <source>
        <dbReference type="ARBA" id="ARBA00004123"/>
    </source>
</evidence>
<accession>A0A6P7HTA1</accession>
<evidence type="ECO:0000256" key="11">
    <source>
        <dbReference type="SAM" id="Coils"/>
    </source>
</evidence>
<dbReference type="SMART" id="SM00249">
    <property type="entry name" value="PHD"/>
    <property type="match status" value="1"/>
</dbReference>
<keyword evidence="7 10" id="KW-0103">Bromodomain</keyword>
<dbReference type="PROSITE" id="PS50014">
    <property type="entry name" value="BROMODOMAIN_2"/>
    <property type="match status" value="1"/>
</dbReference>
<dbReference type="InterPro" id="IPR001965">
    <property type="entry name" value="Znf_PHD"/>
</dbReference>
<dbReference type="PROSITE" id="PS50119">
    <property type="entry name" value="ZF_BBOX"/>
    <property type="match status" value="2"/>
</dbReference>
<dbReference type="CTD" id="9866"/>
<dbReference type="InterPro" id="IPR011011">
    <property type="entry name" value="Znf_FYVE_PHD"/>
</dbReference>
<feature type="region of interest" description="Disordered" evidence="12">
    <location>
        <begin position="766"/>
        <end position="977"/>
    </location>
</feature>
<gene>
    <name evidence="17 18" type="primary">trim66</name>
</gene>
<dbReference type="GeneID" id="114432954"/>
<dbReference type="CDD" id="cd05502">
    <property type="entry name" value="Bromo_tif1_like"/>
    <property type="match status" value="1"/>
</dbReference>
<evidence type="ECO:0000256" key="12">
    <source>
        <dbReference type="SAM" id="MobiDB-lite"/>
    </source>
</evidence>
<dbReference type="Proteomes" id="UP000515145">
    <property type="component" value="Chromosome 3"/>
</dbReference>
<dbReference type="Pfam" id="PF00439">
    <property type="entry name" value="Bromodomain"/>
    <property type="match status" value="1"/>
</dbReference>
<dbReference type="SUPFAM" id="SSF57845">
    <property type="entry name" value="B-box zinc-binding domain"/>
    <property type="match status" value="1"/>
</dbReference>
<keyword evidence="4 9" id="KW-0863">Zinc-finger</keyword>
<dbReference type="InterPro" id="IPR036427">
    <property type="entry name" value="Bromodomain-like_sf"/>
</dbReference>
<evidence type="ECO:0000256" key="5">
    <source>
        <dbReference type="ARBA" id="ARBA00022833"/>
    </source>
</evidence>
<organism evidence="16 17">
    <name type="scientific">Parambassis ranga</name>
    <name type="common">Indian glassy fish</name>
    <dbReference type="NCBI Taxonomy" id="210632"/>
    <lineage>
        <taxon>Eukaryota</taxon>
        <taxon>Metazoa</taxon>
        <taxon>Chordata</taxon>
        <taxon>Craniata</taxon>
        <taxon>Vertebrata</taxon>
        <taxon>Euteleostomi</taxon>
        <taxon>Actinopterygii</taxon>
        <taxon>Neopterygii</taxon>
        <taxon>Teleostei</taxon>
        <taxon>Neoteleostei</taxon>
        <taxon>Acanthomorphata</taxon>
        <taxon>Ovalentaria</taxon>
        <taxon>Ambassidae</taxon>
        <taxon>Parambassis</taxon>
    </lineage>
</organism>
<keyword evidence="6 11" id="KW-0175">Coiled coil</keyword>
<dbReference type="GO" id="GO:0005634">
    <property type="term" value="C:nucleus"/>
    <property type="evidence" value="ECO:0007669"/>
    <property type="project" value="UniProtKB-SubCell"/>
</dbReference>
<evidence type="ECO:0000256" key="4">
    <source>
        <dbReference type="ARBA" id="ARBA00022771"/>
    </source>
</evidence>
<feature type="compositionally biased region" description="Acidic residues" evidence="12">
    <location>
        <begin position="946"/>
        <end position="956"/>
    </location>
</feature>
<feature type="compositionally biased region" description="Low complexity" evidence="12">
    <location>
        <begin position="788"/>
        <end position="812"/>
    </location>
</feature>
<comment type="subcellular location">
    <subcellularLocation>
        <location evidence="1">Nucleus</location>
    </subcellularLocation>
</comment>
<dbReference type="OrthoDB" id="1870062at2759"/>
<dbReference type="SUPFAM" id="SSF57903">
    <property type="entry name" value="FYVE/PHD zinc finger"/>
    <property type="match status" value="1"/>
</dbReference>
<dbReference type="InterPro" id="IPR013083">
    <property type="entry name" value="Znf_RING/FYVE/PHD"/>
</dbReference>
<feature type="region of interest" description="Disordered" evidence="12">
    <location>
        <begin position="43"/>
        <end position="75"/>
    </location>
</feature>
<dbReference type="PANTHER" id="PTHR45915">
    <property type="entry name" value="TRANSCRIPTION INTERMEDIARY FACTOR"/>
    <property type="match status" value="1"/>
</dbReference>
<dbReference type="GO" id="GO:0000785">
    <property type="term" value="C:chromatin"/>
    <property type="evidence" value="ECO:0007669"/>
    <property type="project" value="TreeGrafter"/>
</dbReference>
<feature type="compositionally biased region" description="Polar residues" evidence="12">
    <location>
        <begin position="43"/>
        <end position="57"/>
    </location>
</feature>
<feature type="compositionally biased region" description="Acidic residues" evidence="12">
    <location>
        <begin position="879"/>
        <end position="889"/>
    </location>
</feature>
<dbReference type="SUPFAM" id="SSF47370">
    <property type="entry name" value="Bromodomain"/>
    <property type="match status" value="1"/>
</dbReference>
<dbReference type="InterPro" id="IPR037372">
    <property type="entry name" value="TRIM66_Bbox1_Znf"/>
</dbReference>
<feature type="region of interest" description="Disordered" evidence="12">
    <location>
        <begin position="721"/>
        <end position="750"/>
    </location>
</feature>
<dbReference type="SMART" id="SM00336">
    <property type="entry name" value="BBOX"/>
    <property type="match status" value="2"/>
</dbReference>
<keyword evidence="16" id="KW-1185">Reference proteome</keyword>
<feature type="domain" description="Bromo" evidence="13">
    <location>
        <begin position="1081"/>
        <end position="1153"/>
    </location>
</feature>
<feature type="coiled-coil region" evidence="11">
    <location>
        <begin position="137"/>
        <end position="200"/>
    </location>
</feature>
<evidence type="ECO:0000259" key="13">
    <source>
        <dbReference type="PROSITE" id="PS50014"/>
    </source>
</evidence>
<dbReference type="PROSITE" id="PS01359">
    <property type="entry name" value="ZF_PHD_1"/>
    <property type="match status" value="1"/>
</dbReference>
<evidence type="ECO:0000256" key="8">
    <source>
        <dbReference type="ARBA" id="ARBA00023242"/>
    </source>
</evidence>
<feature type="compositionally biased region" description="Polar residues" evidence="12">
    <location>
        <begin position="573"/>
        <end position="582"/>
    </location>
</feature>
<dbReference type="FunFam" id="3.30.40.10:FF:000123">
    <property type="entry name" value="E3 ubiquitin-protein ligase TRIM33"/>
    <property type="match status" value="1"/>
</dbReference>
<dbReference type="GO" id="GO:0008270">
    <property type="term" value="F:zinc ion binding"/>
    <property type="evidence" value="ECO:0007669"/>
    <property type="project" value="UniProtKB-KW"/>
</dbReference>
<dbReference type="Gene3D" id="3.30.160.60">
    <property type="entry name" value="Classic Zinc Finger"/>
    <property type="match status" value="1"/>
</dbReference>
<evidence type="ECO:0000256" key="9">
    <source>
        <dbReference type="PROSITE-ProRule" id="PRU00024"/>
    </source>
</evidence>
<feature type="compositionally biased region" description="Polar residues" evidence="12">
    <location>
        <begin position="521"/>
        <end position="533"/>
    </location>
</feature>
<dbReference type="SMART" id="SM00502">
    <property type="entry name" value="BBC"/>
    <property type="match status" value="1"/>
</dbReference>
<protein>
    <submittedName>
        <fullName evidence="17 18">Tripartite motif-containing protein 66</fullName>
    </submittedName>
</protein>
<evidence type="ECO:0000259" key="14">
    <source>
        <dbReference type="PROSITE" id="PS50016"/>
    </source>
</evidence>
<keyword evidence="5" id="KW-0862">Zinc</keyword>
<dbReference type="PROSITE" id="PS50016">
    <property type="entry name" value="ZF_PHD_2"/>
    <property type="match status" value="1"/>
</dbReference>
<evidence type="ECO:0000256" key="3">
    <source>
        <dbReference type="ARBA" id="ARBA00022737"/>
    </source>
</evidence>
<dbReference type="Gene3D" id="3.30.40.10">
    <property type="entry name" value="Zinc/RING finger domain, C3HC4 (zinc finger)"/>
    <property type="match status" value="1"/>
</dbReference>
<feature type="compositionally biased region" description="Basic and acidic residues" evidence="12">
    <location>
        <begin position="548"/>
        <end position="558"/>
    </location>
</feature>
<dbReference type="InterPro" id="IPR003649">
    <property type="entry name" value="Bbox_C"/>
</dbReference>
<dbReference type="RefSeq" id="XP_028256893.1">
    <property type="nucleotide sequence ID" value="XM_028401092.1"/>
</dbReference>
<evidence type="ECO:0000256" key="2">
    <source>
        <dbReference type="ARBA" id="ARBA00022723"/>
    </source>
</evidence>
<dbReference type="AlphaFoldDB" id="A0A6P7HTA1"/>
<name>A0A6P7HTA1_9TELE</name>
<feature type="domain" description="B box-type" evidence="15">
    <location>
        <begin position="1"/>
        <end position="36"/>
    </location>
</feature>
<feature type="compositionally biased region" description="Polar residues" evidence="12">
    <location>
        <begin position="925"/>
        <end position="944"/>
    </location>
</feature>
<evidence type="ECO:0000313" key="16">
    <source>
        <dbReference type="Proteomes" id="UP000515145"/>
    </source>
</evidence>
<keyword evidence="2" id="KW-0479">Metal-binding</keyword>
<dbReference type="InterPro" id="IPR000315">
    <property type="entry name" value="Znf_B-box"/>
</dbReference>
<proteinExistence type="predicted"/>
<evidence type="ECO:0000313" key="17">
    <source>
        <dbReference type="RefSeq" id="XP_028256893.1"/>
    </source>
</evidence>
<feature type="domain" description="B box-type" evidence="15">
    <location>
        <begin position="81"/>
        <end position="122"/>
    </location>
</feature>
<evidence type="ECO:0000259" key="15">
    <source>
        <dbReference type="PROSITE" id="PS50119"/>
    </source>
</evidence>